<dbReference type="InterPro" id="IPR051904">
    <property type="entry name" value="UPF0746_actin_org"/>
</dbReference>
<evidence type="ECO:0000313" key="1">
    <source>
        <dbReference type="EMBL" id="EAL63079.1"/>
    </source>
</evidence>
<accession>Q54IK4</accession>
<dbReference type="HOGENOM" id="CLU_323242_0_0_1"/>
<dbReference type="PANTHER" id="PTHR32488:SF84">
    <property type="match status" value="1"/>
</dbReference>
<name>Q54IK4_DICDI</name>
<dbReference type="GeneID" id="8626755"/>
<dbReference type="SMR" id="Q54IK4"/>
<dbReference type="PaxDb" id="44689-DDB0188058"/>
<dbReference type="AlphaFoldDB" id="Q54IK4"/>
<dbReference type="KEGG" id="ddi:DDB_G0288695"/>
<sequence length="905" mass="107583">MNINNNEILFWKIIRNIYLFKIILFNISRYQIDTIGSSLRPIYSIKWLIKNGYRNTLKYKLLNDHYLELDCKTYEFNIFSFLSPIKNNQKTKDYDELVFFNFFKRFYNSIIPGHRGDSLLNHLISVTVNSNNIPAFKVLCKEKYGYNYYLNPLKFDLILDSNSNSNSLHHCKTLNKVRKLLYKNCNSSGGSGSGSVNEFFICKNNEIKIWDEISNCFLKEVGKQLLGISRNSFSTKHIHINQHHKPFSEGLSQCLIENDFFNCICTYIKLYNFFLIKKGINPPSNSNHPFYKSFKIIYEFCPLSSDFKVEFLLNICKSISIIIKSTNNQNCENKNNNNSDFILTIEKLNSMEFDKKLLKLKISMVESSIKNVELLLKMFLTIREITLNISSPLYYYKYYKQTDYDNFQHIEKIDKNINSFNGCEVSALRFANFDLLSRWYQVMNQYISPKLDLVYCNNKNINLKEDSFGNLIKKSTNSSILNEVIKNGFFGSSTRLLELFETTTPLLFNKCFNRSNQIQFINQVCNEIKFNFDKFKLHPIIFLQLIIQYNDFEFVKITFKELESILKHDTILKMPANILYGFRKNANGCNWDRENNFYNINNIFKRVKSIEIYEFILNNFKGFSFLHDWFSVKEMIIESFKSVTIPNILNNEIITNTNSISLLEYYFNKTGSIKDGDQIYLFKKPMKQIPNEFFNYLKYIVDNCKSCNINYNLYFMIHYIKKFNGTNQIKLFEFFTWVDIKGMISFNTPQLTLHQILQNGIQTRIEMEDVFKYIVASFKNDNELLTKRFFSPFETLDKFTHRYSLELSKFMEVVINNKDFNIINLIMLNYFNRNDNDNSTSDHQNLLFYVKHFIGDQYNIKILYYLLESHNYSFLKYIEKINNPYFIDLKNSLTINEFNYLYNQK</sequence>
<dbReference type="RefSeq" id="XP_636582.1">
    <property type="nucleotide sequence ID" value="XM_631490.1"/>
</dbReference>
<dbReference type="dictyBase" id="DDB_G0288695"/>
<organism evidence="1 2">
    <name type="scientific">Dictyostelium discoideum</name>
    <name type="common">Social amoeba</name>
    <dbReference type="NCBI Taxonomy" id="44689"/>
    <lineage>
        <taxon>Eukaryota</taxon>
        <taxon>Amoebozoa</taxon>
        <taxon>Evosea</taxon>
        <taxon>Eumycetozoa</taxon>
        <taxon>Dictyostelia</taxon>
        <taxon>Dictyosteliales</taxon>
        <taxon>Dictyosteliaceae</taxon>
        <taxon>Dictyostelium</taxon>
    </lineage>
</organism>
<dbReference type="Proteomes" id="UP000002195">
    <property type="component" value="Unassembled WGS sequence"/>
</dbReference>
<dbReference type="InParanoid" id="Q54IK4"/>
<gene>
    <name evidence="1" type="ORF">DDB_G0288695</name>
</gene>
<dbReference type="VEuPathDB" id="AmoebaDB:DDB_G0288695"/>
<dbReference type="PANTHER" id="PTHR32488">
    <property type="entry name" value="UPF0746 PROTEIN DDB_G0280785-RELATED"/>
    <property type="match status" value="1"/>
</dbReference>
<proteinExistence type="predicted"/>
<keyword evidence="2" id="KW-1185">Reference proteome</keyword>
<evidence type="ECO:0000313" key="2">
    <source>
        <dbReference type="Proteomes" id="UP000002195"/>
    </source>
</evidence>
<dbReference type="EMBL" id="AAFI02000120">
    <property type="protein sequence ID" value="EAL63079.1"/>
    <property type="molecule type" value="Genomic_DNA"/>
</dbReference>
<comment type="caution">
    <text evidence="1">The sequence shown here is derived from an EMBL/GenBank/DDBJ whole genome shotgun (WGS) entry which is preliminary data.</text>
</comment>
<reference evidence="1 2" key="1">
    <citation type="journal article" date="2005" name="Nature">
        <title>The genome of the social amoeba Dictyostelium discoideum.</title>
        <authorList>
            <consortium name="The Dictyostelium discoideum Sequencing Consortium"/>
            <person name="Eichinger L."/>
            <person name="Pachebat J.A."/>
            <person name="Glockner G."/>
            <person name="Rajandream M.A."/>
            <person name="Sucgang R."/>
            <person name="Berriman M."/>
            <person name="Song J."/>
            <person name="Olsen R."/>
            <person name="Szafranski K."/>
            <person name="Xu Q."/>
            <person name="Tunggal B."/>
            <person name="Kummerfeld S."/>
            <person name="Madera M."/>
            <person name="Konfortov B.A."/>
            <person name="Rivero F."/>
            <person name="Bankier A.T."/>
            <person name="Lehmann R."/>
            <person name="Hamlin N."/>
            <person name="Davies R."/>
            <person name="Gaudet P."/>
            <person name="Fey P."/>
            <person name="Pilcher K."/>
            <person name="Chen G."/>
            <person name="Saunders D."/>
            <person name="Sodergren E."/>
            <person name="Davis P."/>
            <person name="Kerhornou A."/>
            <person name="Nie X."/>
            <person name="Hall N."/>
            <person name="Anjard C."/>
            <person name="Hemphill L."/>
            <person name="Bason N."/>
            <person name="Farbrother P."/>
            <person name="Desany B."/>
            <person name="Just E."/>
            <person name="Morio T."/>
            <person name="Rost R."/>
            <person name="Churcher C."/>
            <person name="Cooper J."/>
            <person name="Haydock S."/>
            <person name="van Driessche N."/>
            <person name="Cronin A."/>
            <person name="Goodhead I."/>
            <person name="Muzny D."/>
            <person name="Mourier T."/>
            <person name="Pain A."/>
            <person name="Lu M."/>
            <person name="Harper D."/>
            <person name="Lindsay R."/>
            <person name="Hauser H."/>
            <person name="James K."/>
            <person name="Quiles M."/>
            <person name="Madan Babu M."/>
            <person name="Saito T."/>
            <person name="Buchrieser C."/>
            <person name="Wardroper A."/>
            <person name="Felder M."/>
            <person name="Thangavelu M."/>
            <person name="Johnson D."/>
            <person name="Knights A."/>
            <person name="Loulseged H."/>
            <person name="Mungall K."/>
            <person name="Oliver K."/>
            <person name="Price C."/>
            <person name="Quail M.A."/>
            <person name="Urushihara H."/>
            <person name="Hernandez J."/>
            <person name="Rabbinowitsch E."/>
            <person name="Steffen D."/>
            <person name="Sanders M."/>
            <person name="Ma J."/>
            <person name="Kohara Y."/>
            <person name="Sharp S."/>
            <person name="Simmonds M."/>
            <person name="Spiegler S."/>
            <person name="Tivey A."/>
            <person name="Sugano S."/>
            <person name="White B."/>
            <person name="Walker D."/>
            <person name="Woodward J."/>
            <person name="Winckler T."/>
            <person name="Tanaka Y."/>
            <person name="Shaulsky G."/>
            <person name="Schleicher M."/>
            <person name="Weinstock G."/>
            <person name="Rosenthal A."/>
            <person name="Cox E.C."/>
            <person name="Chisholm R.L."/>
            <person name="Gibbs R."/>
            <person name="Loomis W.F."/>
            <person name="Platzer M."/>
            <person name="Kay R.R."/>
            <person name="Williams J."/>
            <person name="Dear P.H."/>
            <person name="Noegel A.A."/>
            <person name="Barrell B."/>
            <person name="Kuspa A."/>
        </authorList>
    </citation>
    <scope>NUCLEOTIDE SEQUENCE [LARGE SCALE GENOMIC DNA]</scope>
    <source>
        <strain evidence="1 2">AX4</strain>
    </source>
</reference>
<protein>
    <submittedName>
        <fullName evidence="1">Uncharacterized protein</fullName>
    </submittedName>
</protein>